<dbReference type="InterPro" id="IPR054615">
    <property type="entry name" value="Symport_access"/>
</dbReference>
<dbReference type="NCBIfam" id="NF045580">
    <property type="entry name" value="symport_access"/>
    <property type="match status" value="1"/>
</dbReference>
<evidence type="ECO:0000313" key="3">
    <source>
        <dbReference type="Proteomes" id="UP000245577"/>
    </source>
</evidence>
<dbReference type="RefSeq" id="WP_337956465.1">
    <property type="nucleotide sequence ID" value="NZ_CALIUN010000013.1"/>
</dbReference>
<dbReference type="Proteomes" id="UP000245577">
    <property type="component" value="Unassembled WGS sequence"/>
</dbReference>
<organism evidence="2 3">
    <name type="scientific">Methanobrevibacter woesei</name>
    <dbReference type="NCBI Taxonomy" id="190976"/>
    <lineage>
        <taxon>Archaea</taxon>
        <taxon>Methanobacteriati</taxon>
        <taxon>Methanobacteriota</taxon>
        <taxon>Methanomada group</taxon>
        <taxon>Methanobacteria</taxon>
        <taxon>Methanobacteriales</taxon>
        <taxon>Methanobacteriaceae</taxon>
        <taxon>Methanobrevibacter</taxon>
    </lineage>
</organism>
<dbReference type="AlphaFoldDB" id="A0A2U1S767"/>
<sequence>MMVLGIEDPWIWGVYVLIILSTLLCIVYGIVYWNKDE</sequence>
<gene>
    <name evidence="2" type="ORF">MBBWO_08190</name>
</gene>
<proteinExistence type="predicted"/>
<keyword evidence="1" id="KW-0472">Membrane</keyword>
<comment type="caution">
    <text evidence="2">The sequence shown here is derived from an EMBL/GenBank/DDBJ whole genome shotgun (WGS) entry which is preliminary data.</text>
</comment>
<evidence type="ECO:0000313" key="2">
    <source>
        <dbReference type="EMBL" id="PWB85967.1"/>
    </source>
</evidence>
<accession>A0A2U1S767</accession>
<keyword evidence="3" id="KW-1185">Reference proteome</keyword>
<reference evidence="2 3" key="1">
    <citation type="submission" date="2017-03" db="EMBL/GenBank/DDBJ databases">
        <title>Genome sequence of Methanobrevibacter wosei.</title>
        <authorList>
            <person name="Poehlein A."/>
            <person name="Seedorf H."/>
            <person name="Daniel R."/>
        </authorList>
    </citation>
    <scope>NUCLEOTIDE SEQUENCE [LARGE SCALE GENOMIC DNA]</scope>
    <source>
        <strain evidence="2 3">DSM 11979</strain>
    </source>
</reference>
<name>A0A2U1S767_9EURY</name>
<protein>
    <submittedName>
        <fullName evidence="2">Uncharacterized protein</fullName>
    </submittedName>
</protein>
<evidence type="ECO:0000256" key="1">
    <source>
        <dbReference type="SAM" id="Phobius"/>
    </source>
</evidence>
<dbReference type="EMBL" id="MZGU01000004">
    <property type="protein sequence ID" value="PWB85967.1"/>
    <property type="molecule type" value="Genomic_DNA"/>
</dbReference>
<keyword evidence="1" id="KW-0812">Transmembrane</keyword>
<keyword evidence="1" id="KW-1133">Transmembrane helix</keyword>
<feature type="transmembrane region" description="Helical" evidence="1">
    <location>
        <begin position="12"/>
        <end position="33"/>
    </location>
</feature>